<accession>A0ABP9USW8</accession>
<dbReference type="InterPro" id="IPR046336">
    <property type="entry name" value="Lon_prtase_N_sf"/>
</dbReference>
<dbReference type="GO" id="GO:0008233">
    <property type="term" value="F:peptidase activity"/>
    <property type="evidence" value="ECO:0007669"/>
    <property type="project" value="UniProtKB-KW"/>
</dbReference>
<protein>
    <submittedName>
        <fullName evidence="2">Lon protease</fullName>
    </submittedName>
</protein>
<dbReference type="SMART" id="SM00464">
    <property type="entry name" value="LON"/>
    <property type="match status" value="1"/>
</dbReference>
<dbReference type="InterPro" id="IPR003111">
    <property type="entry name" value="Lon_prtase_N"/>
</dbReference>
<dbReference type="PANTHER" id="PTHR46732:SF8">
    <property type="entry name" value="ATP-DEPENDENT PROTEASE LA (LON) DOMAIN PROTEIN"/>
    <property type="match status" value="1"/>
</dbReference>
<evidence type="ECO:0000259" key="1">
    <source>
        <dbReference type="PROSITE" id="PS51787"/>
    </source>
</evidence>
<gene>
    <name evidence="2" type="primary">lon</name>
    <name evidence="2" type="ORF">Hsar01_03046</name>
</gene>
<sequence length="201" mass="22311">MSSLQIPETCGAMLLPDCVVFPHGGLPLRVFEPRYRAMLDESLASHCFFAVARLVGEETEDPTHCTPEIGTIGLVRASREMEDGTSNLLLHGVIRVRFREWLAGCDYPTARIEPIPSVFEPESQAAAAVEALREAAEVALAPFADEVRDAFRSMCDPIDDPAILCDVMSQQFIQDPDERQTMLELESVAARVAWICKRFSQ</sequence>
<comment type="caution">
    <text evidence="2">The sequence shown here is derived from an EMBL/GenBank/DDBJ whole genome shotgun (WGS) entry which is preliminary data.</text>
</comment>
<proteinExistence type="predicted"/>
<dbReference type="EMBL" id="BAABRI010000017">
    <property type="protein sequence ID" value="GAA5483812.1"/>
    <property type="molecule type" value="Genomic_DNA"/>
</dbReference>
<keyword evidence="3" id="KW-1185">Reference proteome</keyword>
<keyword evidence="2" id="KW-0645">Protease</keyword>
<organism evidence="2 3">
    <name type="scientific">Haloferula sargassicola</name>
    <dbReference type="NCBI Taxonomy" id="490096"/>
    <lineage>
        <taxon>Bacteria</taxon>
        <taxon>Pseudomonadati</taxon>
        <taxon>Verrucomicrobiota</taxon>
        <taxon>Verrucomicrobiia</taxon>
        <taxon>Verrucomicrobiales</taxon>
        <taxon>Verrucomicrobiaceae</taxon>
        <taxon>Haloferula</taxon>
    </lineage>
</organism>
<reference evidence="2 3" key="1">
    <citation type="submission" date="2024-02" db="EMBL/GenBank/DDBJ databases">
        <title>Haloferula sargassicola NBRC 104335.</title>
        <authorList>
            <person name="Ichikawa N."/>
            <person name="Katano-Makiyama Y."/>
            <person name="Hidaka K."/>
        </authorList>
    </citation>
    <scope>NUCLEOTIDE SEQUENCE [LARGE SCALE GENOMIC DNA]</scope>
    <source>
        <strain evidence="2 3">NBRC 104335</strain>
    </source>
</reference>
<dbReference type="SUPFAM" id="SSF88697">
    <property type="entry name" value="PUA domain-like"/>
    <property type="match status" value="1"/>
</dbReference>
<dbReference type="GO" id="GO:0006508">
    <property type="term" value="P:proteolysis"/>
    <property type="evidence" value="ECO:0007669"/>
    <property type="project" value="UniProtKB-KW"/>
</dbReference>
<dbReference type="Gene3D" id="2.30.130.40">
    <property type="entry name" value="LON domain-like"/>
    <property type="match status" value="1"/>
</dbReference>
<evidence type="ECO:0000313" key="2">
    <source>
        <dbReference type="EMBL" id="GAA5483812.1"/>
    </source>
</evidence>
<feature type="domain" description="Lon N-terminal" evidence="1">
    <location>
        <begin position="10"/>
        <end position="201"/>
    </location>
</feature>
<dbReference type="Proteomes" id="UP001476282">
    <property type="component" value="Unassembled WGS sequence"/>
</dbReference>
<evidence type="ECO:0000313" key="3">
    <source>
        <dbReference type="Proteomes" id="UP001476282"/>
    </source>
</evidence>
<dbReference type="RefSeq" id="WP_353567917.1">
    <property type="nucleotide sequence ID" value="NZ_BAABRI010000017.1"/>
</dbReference>
<dbReference type="PANTHER" id="PTHR46732">
    <property type="entry name" value="ATP-DEPENDENT PROTEASE LA (LON) DOMAIN PROTEIN"/>
    <property type="match status" value="1"/>
</dbReference>
<dbReference type="Pfam" id="PF02190">
    <property type="entry name" value="LON_substr_bdg"/>
    <property type="match status" value="1"/>
</dbReference>
<keyword evidence="2" id="KW-0378">Hydrolase</keyword>
<name>A0ABP9USW8_9BACT</name>
<dbReference type="PROSITE" id="PS51787">
    <property type="entry name" value="LON_N"/>
    <property type="match status" value="1"/>
</dbReference>
<dbReference type="InterPro" id="IPR015947">
    <property type="entry name" value="PUA-like_sf"/>
</dbReference>